<dbReference type="EMBL" id="BAAARV010000046">
    <property type="protein sequence ID" value="GAA2359318.1"/>
    <property type="molecule type" value="Genomic_DNA"/>
</dbReference>
<evidence type="ECO:0008006" key="3">
    <source>
        <dbReference type="Google" id="ProtNLM"/>
    </source>
</evidence>
<accession>A0ABP5TUE2</accession>
<proteinExistence type="predicted"/>
<evidence type="ECO:0000313" key="1">
    <source>
        <dbReference type="EMBL" id="GAA2359318.1"/>
    </source>
</evidence>
<protein>
    <recommendedName>
        <fullName evidence="3">Lipoprotein</fullName>
    </recommendedName>
</protein>
<evidence type="ECO:0000313" key="2">
    <source>
        <dbReference type="Proteomes" id="UP001501444"/>
    </source>
</evidence>
<organism evidence="1 2">
    <name type="scientific">Dactylosporangium salmoneum</name>
    <dbReference type="NCBI Taxonomy" id="53361"/>
    <lineage>
        <taxon>Bacteria</taxon>
        <taxon>Bacillati</taxon>
        <taxon>Actinomycetota</taxon>
        <taxon>Actinomycetes</taxon>
        <taxon>Micromonosporales</taxon>
        <taxon>Micromonosporaceae</taxon>
        <taxon>Dactylosporangium</taxon>
    </lineage>
</organism>
<comment type="caution">
    <text evidence="1">The sequence shown here is derived from an EMBL/GenBank/DDBJ whole genome shotgun (WGS) entry which is preliminary data.</text>
</comment>
<dbReference type="Proteomes" id="UP001501444">
    <property type="component" value="Unassembled WGS sequence"/>
</dbReference>
<name>A0ABP5TUE2_9ACTN</name>
<sequence>MDAKAAVDALAAAGLPVSNVAAQDENTDPNNLLGRPGGYVSRASFDVPGGDKDGKLYDIDRGGVVEVFADASAAQARSKYIQDVLKSMQMLGTEYDYLNGGVLVRITGKVKPSVAKPFEAAVAGLKVA</sequence>
<reference evidence="2" key="1">
    <citation type="journal article" date="2019" name="Int. J. Syst. Evol. Microbiol.">
        <title>The Global Catalogue of Microorganisms (GCM) 10K type strain sequencing project: providing services to taxonomists for standard genome sequencing and annotation.</title>
        <authorList>
            <consortium name="The Broad Institute Genomics Platform"/>
            <consortium name="The Broad Institute Genome Sequencing Center for Infectious Disease"/>
            <person name="Wu L."/>
            <person name="Ma J."/>
        </authorList>
    </citation>
    <scope>NUCLEOTIDE SEQUENCE [LARGE SCALE GENOMIC DNA]</scope>
    <source>
        <strain evidence="2">JCM 3272</strain>
    </source>
</reference>
<keyword evidence="2" id="KW-1185">Reference proteome</keyword>
<gene>
    <name evidence="1" type="ORF">GCM10010170_053540</name>
</gene>